<dbReference type="Ensembl" id="ENSANIT00000002431.1">
    <property type="protein sequence ID" value="ENSANIP00000002357.1"/>
    <property type="gene ID" value="ENSANIG00000001648.1"/>
</dbReference>
<reference evidence="2" key="2">
    <citation type="submission" date="2025-09" db="UniProtKB">
        <authorList>
            <consortium name="Ensembl"/>
        </authorList>
    </citation>
    <scope>IDENTIFICATION</scope>
</reference>
<reference evidence="2" key="1">
    <citation type="submission" date="2025-08" db="UniProtKB">
        <authorList>
            <consortium name="Ensembl"/>
        </authorList>
    </citation>
    <scope>IDENTIFICATION</scope>
</reference>
<organism evidence="2 3">
    <name type="scientific">Accipiter nisus</name>
    <name type="common">Eurasian sparrowhawk</name>
    <dbReference type="NCBI Taxonomy" id="211598"/>
    <lineage>
        <taxon>Eukaryota</taxon>
        <taxon>Metazoa</taxon>
        <taxon>Chordata</taxon>
        <taxon>Craniata</taxon>
        <taxon>Vertebrata</taxon>
        <taxon>Euteleostomi</taxon>
        <taxon>Archelosauria</taxon>
        <taxon>Archosauria</taxon>
        <taxon>Dinosauria</taxon>
        <taxon>Saurischia</taxon>
        <taxon>Theropoda</taxon>
        <taxon>Coelurosauria</taxon>
        <taxon>Aves</taxon>
        <taxon>Neognathae</taxon>
        <taxon>Neoaves</taxon>
        <taxon>Telluraves</taxon>
        <taxon>Accipitrimorphae</taxon>
        <taxon>Accipitriformes</taxon>
        <taxon>Accipitridae</taxon>
        <taxon>Accipitrinae</taxon>
        <taxon>Accipiter</taxon>
    </lineage>
</organism>
<protein>
    <submittedName>
        <fullName evidence="2">Uncharacterized protein</fullName>
    </submittedName>
</protein>
<sequence length="64" mass="7782">ITLYYKYILLRCGSPRKRDCYPKWGTRAKLQYKRRKDKKSGKKRTSFKGEKKKLETQITNVRKL</sequence>
<evidence type="ECO:0000313" key="2">
    <source>
        <dbReference type="Ensembl" id="ENSANIP00000002357.1"/>
    </source>
</evidence>
<feature type="compositionally biased region" description="Basic residues" evidence="1">
    <location>
        <begin position="31"/>
        <end position="46"/>
    </location>
</feature>
<accession>A0A8B9M1P8</accession>
<dbReference type="AlphaFoldDB" id="A0A8B9M1P8"/>
<proteinExistence type="predicted"/>
<evidence type="ECO:0000256" key="1">
    <source>
        <dbReference type="SAM" id="MobiDB-lite"/>
    </source>
</evidence>
<dbReference type="Proteomes" id="UP000694541">
    <property type="component" value="Unplaced"/>
</dbReference>
<keyword evidence="3" id="KW-1185">Reference proteome</keyword>
<name>A0A8B9M1P8_9AVES</name>
<evidence type="ECO:0000313" key="3">
    <source>
        <dbReference type="Proteomes" id="UP000694541"/>
    </source>
</evidence>
<feature type="region of interest" description="Disordered" evidence="1">
    <location>
        <begin position="31"/>
        <end position="64"/>
    </location>
</feature>